<evidence type="ECO:0000313" key="2">
    <source>
        <dbReference type="EMBL" id="MDT8896809.1"/>
    </source>
</evidence>
<proteinExistence type="predicted"/>
<keyword evidence="1" id="KW-0812">Transmembrane</keyword>
<dbReference type="RefSeq" id="WP_315623354.1">
    <property type="nucleotide sequence ID" value="NZ_JAUHMF010000001.1"/>
</dbReference>
<dbReference type="Proteomes" id="UP001254165">
    <property type="component" value="Unassembled WGS sequence"/>
</dbReference>
<keyword evidence="3" id="KW-1185">Reference proteome</keyword>
<evidence type="ECO:0000256" key="1">
    <source>
        <dbReference type="SAM" id="Phobius"/>
    </source>
</evidence>
<sequence length="333" mass="39201">MNKPVLTFFCELENNPLQKLFETSELIPELKTLNAHVSLGILDLSPERADIVRRLNRENIPVHAWLLLPKDQGYWFNLDNVDQAYQRYEQFQAWSREYDLQWEAIGLDIEPDYRVIEYLRHGTWYGAWYLARQAFNRRRGSYGRQAYQLLVNRIHRDGYQVESYQIPLIVDERRAHSSLIQRLLGIVDLTVDREVLMLYSSFVRPMGDGYLWSYAFDAQAIGVGSTGGGVDLEGVANTRPLSWAELQRDLLLAYQHTNYIYIFSLEGCVHQGFLPLIREMDWQQKPALPLRAAEKIEHWRRWGRRALWGLSHPWVFFIAVFILQALLSRSRRK</sequence>
<keyword evidence="1" id="KW-0472">Membrane</keyword>
<dbReference type="EMBL" id="JAUHMF010000001">
    <property type="protein sequence ID" value="MDT8896809.1"/>
    <property type="molecule type" value="Genomic_DNA"/>
</dbReference>
<accession>A0ABU3NIX5</accession>
<feature type="transmembrane region" description="Helical" evidence="1">
    <location>
        <begin position="306"/>
        <end position="327"/>
    </location>
</feature>
<keyword evidence="1" id="KW-1133">Transmembrane helix</keyword>
<protein>
    <submittedName>
        <fullName evidence="2">Uncharacterized protein</fullName>
    </submittedName>
</protein>
<organism evidence="2 3">
    <name type="scientific">Thermanaerothrix solaris</name>
    <dbReference type="NCBI Taxonomy" id="3058434"/>
    <lineage>
        <taxon>Bacteria</taxon>
        <taxon>Bacillati</taxon>
        <taxon>Chloroflexota</taxon>
        <taxon>Anaerolineae</taxon>
        <taxon>Anaerolineales</taxon>
        <taxon>Anaerolineaceae</taxon>
        <taxon>Thermanaerothrix</taxon>
    </lineage>
</organism>
<name>A0ABU3NIX5_9CHLR</name>
<evidence type="ECO:0000313" key="3">
    <source>
        <dbReference type="Proteomes" id="UP001254165"/>
    </source>
</evidence>
<comment type="caution">
    <text evidence="2">The sequence shown here is derived from an EMBL/GenBank/DDBJ whole genome shotgun (WGS) entry which is preliminary data.</text>
</comment>
<gene>
    <name evidence="2" type="ORF">QYE77_00905</name>
</gene>
<reference evidence="2 3" key="1">
    <citation type="submission" date="2023-07" db="EMBL/GenBank/DDBJ databases">
        <title>Novel species of Thermanaerothrix with wide hydrolytic capabilities.</title>
        <authorList>
            <person name="Zayulina K.S."/>
            <person name="Podosokorskaya O.A."/>
            <person name="Elcheninov A.G."/>
        </authorList>
    </citation>
    <scope>NUCLEOTIDE SEQUENCE [LARGE SCALE GENOMIC DNA]</scope>
    <source>
        <strain evidence="2 3">4228-RoL</strain>
    </source>
</reference>